<evidence type="ECO:0000313" key="1">
    <source>
        <dbReference type="EMBL" id="AIR91642.1"/>
    </source>
</evidence>
<accession>A0A089WYF1</accession>
<organism evidence="1 2">
    <name type="scientific">Pseudomonas cremoricolorata</name>
    <dbReference type="NCBI Taxonomy" id="157783"/>
    <lineage>
        <taxon>Bacteria</taxon>
        <taxon>Pseudomonadati</taxon>
        <taxon>Pseudomonadota</taxon>
        <taxon>Gammaproteobacteria</taxon>
        <taxon>Pseudomonadales</taxon>
        <taxon>Pseudomonadaceae</taxon>
        <taxon>Pseudomonas</taxon>
    </lineage>
</organism>
<dbReference type="eggNOG" id="COG0110">
    <property type="taxonomic scope" value="Bacteria"/>
</dbReference>
<dbReference type="PANTHER" id="PTHR23416">
    <property type="entry name" value="SIALIC ACID SYNTHASE-RELATED"/>
    <property type="match status" value="1"/>
</dbReference>
<sequence length="166" mass="18123">MDPFRIGRLSVLIKNGSSVTIGRATSIESAQILADHSTQVQIGEDCMISYNVQMRTTDAHGIYSLTSGERLNPAGDIKIGEHVWLGQGALISKGSVISRNSVVGASSFVQNKSFPPSCVIAGTPASLIKKGVIWDRREADKVEFSDDSMDPQFERWWNIARLDAEL</sequence>
<gene>
    <name evidence="1" type="ORF">LK03_21345</name>
</gene>
<dbReference type="Gene3D" id="2.160.10.10">
    <property type="entry name" value="Hexapeptide repeat proteins"/>
    <property type="match status" value="1"/>
</dbReference>
<name>A0A089WYF1_9PSED</name>
<evidence type="ECO:0008006" key="3">
    <source>
        <dbReference type="Google" id="ProtNLM"/>
    </source>
</evidence>
<dbReference type="InterPro" id="IPR011004">
    <property type="entry name" value="Trimer_LpxA-like_sf"/>
</dbReference>
<dbReference type="PANTHER" id="PTHR23416:SF78">
    <property type="entry name" value="LIPOPOLYSACCHARIDE BIOSYNTHESIS O-ACETYL TRANSFERASE WBBJ-RELATED"/>
    <property type="match status" value="1"/>
</dbReference>
<dbReference type="SUPFAM" id="SSF51161">
    <property type="entry name" value="Trimeric LpxA-like enzymes"/>
    <property type="match status" value="1"/>
</dbReference>
<dbReference type="KEGG" id="psw:LK03_21345"/>
<dbReference type="EMBL" id="CP009455">
    <property type="protein sequence ID" value="AIR91642.1"/>
    <property type="molecule type" value="Genomic_DNA"/>
</dbReference>
<dbReference type="CDD" id="cd04647">
    <property type="entry name" value="LbH_MAT_like"/>
    <property type="match status" value="1"/>
</dbReference>
<evidence type="ECO:0000313" key="2">
    <source>
        <dbReference type="Proteomes" id="UP000029493"/>
    </source>
</evidence>
<dbReference type="AlphaFoldDB" id="A0A089WYF1"/>
<dbReference type="Proteomes" id="UP000029493">
    <property type="component" value="Chromosome"/>
</dbReference>
<reference evidence="1 2" key="1">
    <citation type="submission" date="2014-09" db="EMBL/GenBank/DDBJ databases">
        <authorList>
            <person name="Chan K.-G."/>
        </authorList>
    </citation>
    <scope>NUCLEOTIDE SEQUENCE [LARGE SCALE GENOMIC DNA]</scope>
    <source>
        <strain evidence="1 2">ND07</strain>
    </source>
</reference>
<dbReference type="STRING" id="157783.LK03_21345"/>
<proteinExistence type="predicted"/>
<keyword evidence="2" id="KW-1185">Reference proteome</keyword>
<protein>
    <recommendedName>
        <fullName evidence="3">Transferase</fullName>
    </recommendedName>
</protein>
<dbReference type="InterPro" id="IPR051159">
    <property type="entry name" value="Hexapeptide_acetyltransf"/>
</dbReference>